<reference evidence="2" key="1">
    <citation type="journal article" date="2014" name="Int. J. Syst. Evol. Microbiol.">
        <title>Complete genome sequence of Corynebacterium casei LMG S-19264T (=DSM 44701T), isolated from a smear-ripened cheese.</title>
        <authorList>
            <consortium name="US DOE Joint Genome Institute (JGI-PGF)"/>
            <person name="Walter F."/>
            <person name="Albersmeier A."/>
            <person name="Kalinowski J."/>
            <person name="Ruckert C."/>
        </authorList>
    </citation>
    <scope>NUCLEOTIDE SEQUENCE</scope>
    <source>
        <strain evidence="2">CGMCC 1.15725</strain>
    </source>
</reference>
<accession>A0A8J3E485</accession>
<protein>
    <recommendedName>
        <fullName evidence="4">General secretion pathway protein GspM</fullName>
    </recommendedName>
</protein>
<dbReference type="Proteomes" id="UP000646365">
    <property type="component" value="Unassembled WGS sequence"/>
</dbReference>
<dbReference type="AlphaFoldDB" id="A0A8J3E485"/>
<dbReference type="RefSeq" id="WP_189050661.1">
    <property type="nucleotide sequence ID" value="NZ_BMJQ01000014.1"/>
</dbReference>
<dbReference type="NCBIfam" id="NF040576">
    <property type="entry name" value="T2SS_GspM_XpsM"/>
    <property type="match status" value="1"/>
</dbReference>
<evidence type="ECO:0000313" key="2">
    <source>
        <dbReference type="EMBL" id="GGF36519.1"/>
    </source>
</evidence>
<dbReference type="EMBL" id="BMJQ01000014">
    <property type="protein sequence ID" value="GGF36519.1"/>
    <property type="molecule type" value="Genomic_DNA"/>
</dbReference>
<keyword evidence="1" id="KW-0175">Coiled coil</keyword>
<organism evidence="2 3">
    <name type="scientific">Aliidongia dinghuensis</name>
    <dbReference type="NCBI Taxonomy" id="1867774"/>
    <lineage>
        <taxon>Bacteria</taxon>
        <taxon>Pseudomonadati</taxon>
        <taxon>Pseudomonadota</taxon>
        <taxon>Alphaproteobacteria</taxon>
        <taxon>Rhodospirillales</taxon>
        <taxon>Dongiaceae</taxon>
        <taxon>Aliidongia</taxon>
    </lineage>
</organism>
<reference evidence="2" key="2">
    <citation type="submission" date="2020-09" db="EMBL/GenBank/DDBJ databases">
        <authorList>
            <person name="Sun Q."/>
            <person name="Zhou Y."/>
        </authorList>
    </citation>
    <scope>NUCLEOTIDE SEQUENCE</scope>
    <source>
        <strain evidence="2">CGMCC 1.15725</strain>
    </source>
</reference>
<feature type="coiled-coil region" evidence="1">
    <location>
        <begin position="47"/>
        <end position="74"/>
    </location>
</feature>
<evidence type="ECO:0000256" key="1">
    <source>
        <dbReference type="SAM" id="Coils"/>
    </source>
</evidence>
<sequence length="192" mass="21022">MTPHRPTWVGRAAALVLLGLALLALKALVVDPVLDAYAARMAEIARLDALSARYRAFAERLPELRAERERLVRETRASQGFLAAPNETLAAADLQARLKTLVDSVHGELKSTQVLPVWQIGGFRRVGVRGEMSMTLPAIQRVLYAAEAGSPTLVLDGLSIRTKAADRQVERNPDRVLLDFSVDLYGFLRGAP</sequence>
<comment type="caution">
    <text evidence="2">The sequence shown here is derived from an EMBL/GenBank/DDBJ whole genome shotgun (WGS) entry which is preliminary data.</text>
</comment>
<dbReference type="Pfam" id="PF10741">
    <property type="entry name" value="T2SSM_b"/>
    <property type="match status" value="1"/>
</dbReference>
<evidence type="ECO:0008006" key="4">
    <source>
        <dbReference type="Google" id="ProtNLM"/>
    </source>
</evidence>
<proteinExistence type="predicted"/>
<dbReference type="InterPro" id="IPR034756">
    <property type="entry name" value="T2SSM_b"/>
</dbReference>
<evidence type="ECO:0000313" key="3">
    <source>
        <dbReference type="Proteomes" id="UP000646365"/>
    </source>
</evidence>
<name>A0A8J3E485_9PROT</name>
<keyword evidence="3" id="KW-1185">Reference proteome</keyword>
<gene>
    <name evidence="2" type="ORF">GCM10011611_48750</name>
</gene>